<dbReference type="OrthoDB" id="597632at2"/>
<proteinExistence type="predicted"/>
<evidence type="ECO:0000313" key="2">
    <source>
        <dbReference type="EMBL" id="TGD81227.1"/>
    </source>
</evidence>
<evidence type="ECO:0000256" key="1">
    <source>
        <dbReference type="SAM" id="Phobius"/>
    </source>
</evidence>
<name>A0A4Z0MPQ8_9BACT</name>
<evidence type="ECO:0000313" key="3">
    <source>
        <dbReference type="Proteomes" id="UP000298284"/>
    </source>
</evidence>
<feature type="transmembrane region" description="Helical" evidence="1">
    <location>
        <begin position="6"/>
        <end position="26"/>
    </location>
</feature>
<keyword evidence="1" id="KW-0472">Membrane</keyword>
<dbReference type="EMBL" id="SRKZ01000002">
    <property type="protein sequence ID" value="TGD81227.1"/>
    <property type="molecule type" value="Genomic_DNA"/>
</dbReference>
<accession>A0A4Z0MPQ8</accession>
<gene>
    <name evidence="2" type="ORF">EU557_06575</name>
</gene>
<keyword evidence="1" id="KW-1133">Transmembrane helix</keyword>
<comment type="caution">
    <text evidence="2">The sequence shown here is derived from an EMBL/GenBank/DDBJ whole genome shotgun (WGS) entry which is preliminary data.</text>
</comment>
<keyword evidence="3" id="KW-1185">Reference proteome</keyword>
<keyword evidence="1" id="KW-0812">Transmembrane</keyword>
<dbReference type="Pfam" id="PF03640">
    <property type="entry name" value="Lipoprotein_15"/>
    <property type="match status" value="2"/>
</dbReference>
<protein>
    <recommendedName>
        <fullName evidence="4">Lipoprotein</fullName>
    </recommendedName>
</protein>
<dbReference type="GO" id="GO:0043448">
    <property type="term" value="P:alkane catabolic process"/>
    <property type="evidence" value="ECO:0007669"/>
    <property type="project" value="TreeGrafter"/>
</dbReference>
<dbReference type="PANTHER" id="PTHR39335:SF1">
    <property type="entry name" value="BLL4220 PROTEIN"/>
    <property type="match status" value="1"/>
</dbReference>
<dbReference type="AlphaFoldDB" id="A0A4Z0MPQ8"/>
<sequence length="315" mass="34265">MPFLKPAFGVVFLSLNLLTAMLYTFSLRAAHQATRLCFLLLIGCLPLLSSCSDSKEQQTVTPDPTIKVASTANLGTFLTDKNGNTLYYFTRDTDGKNVCTGGCAAVWPIFYEADIQVGGDLQASDFTTQMTADGKPQTLYKGWPLYYYAPLVNGQNVREATGQTTGDGVGNVWYVVSPSYSVMVATKSILDKSTNQSANRNFLIDSKGRTLYTFLKDERNPTTLATNCTGNCATVWPPFYTTGRNLPSALKGSDFGTITRSTTTSGPYGDGTVTNQQLTYKGKPLYFYTADNQTRGQVEGNGLVSEGDKWQVATP</sequence>
<organism evidence="2 3">
    <name type="scientific">Hymenobacter wooponensis</name>
    <dbReference type="NCBI Taxonomy" id="1525360"/>
    <lineage>
        <taxon>Bacteria</taxon>
        <taxon>Pseudomonadati</taxon>
        <taxon>Bacteroidota</taxon>
        <taxon>Cytophagia</taxon>
        <taxon>Cytophagales</taxon>
        <taxon>Hymenobacteraceae</taxon>
        <taxon>Hymenobacter</taxon>
    </lineage>
</organism>
<reference evidence="2 3" key="1">
    <citation type="submission" date="2019-04" db="EMBL/GenBank/DDBJ databases">
        <authorList>
            <person name="Feng G."/>
            <person name="Zhang J."/>
            <person name="Zhu H."/>
        </authorList>
    </citation>
    <scope>NUCLEOTIDE SEQUENCE [LARGE SCALE GENOMIC DNA]</scope>
    <source>
        <strain evidence="2 3">JCM 19491</strain>
    </source>
</reference>
<dbReference type="Proteomes" id="UP000298284">
    <property type="component" value="Unassembled WGS sequence"/>
</dbReference>
<dbReference type="InterPro" id="IPR005297">
    <property type="entry name" value="Lipoprotein_repeat"/>
</dbReference>
<dbReference type="PANTHER" id="PTHR39335">
    <property type="entry name" value="BLL4220 PROTEIN"/>
    <property type="match status" value="1"/>
</dbReference>
<evidence type="ECO:0008006" key="4">
    <source>
        <dbReference type="Google" id="ProtNLM"/>
    </source>
</evidence>